<reference evidence="2" key="2">
    <citation type="journal article" date="2021" name="PeerJ">
        <title>Extensive microbial diversity within the chicken gut microbiome revealed by metagenomics and culture.</title>
        <authorList>
            <person name="Gilroy R."/>
            <person name="Ravi A."/>
            <person name="Getino M."/>
            <person name="Pursley I."/>
            <person name="Horton D.L."/>
            <person name="Alikhan N.F."/>
            <person name="Baker D."/>
            <person name="Gharbi K."/>
            <person name="Hall N."/>
            <person name="Watson M."/>
            <person name="Adriaenssens E.M."/>
            <person name="Foster-Nyarko E."/>
            <person name="Jarju S."/>
            <person name="Secka A."/>
            <person name="Antonio M."/>
            <person name="Oren A."/>
            <person name="Chaudhuri R.R."/>
            <person name="La Ragione R."/>
            <person name="Hildebrand F."/>
            <person name="Pallen M.J."/>
        </authorList>
    </citation>
    <scope>NUCLEOTIDE SEQUENCE</scope>
    <source>
        <strain evidence="2">CHK33-4379</strain>
    </source>
</reference>
<dbReference type="Pfam" id="PF06177">
    <property type="entry name" value="QueT"/>
    <property type="match status" value="1"/>
</dbReference>
<evidence type="ECO:0000256" key="1">
    <source>
        <dbReference type="SAM" id="Phobius"/>
    </source>
</evidence>
<dbReference type="InterPro" id="IPR010387">
    <property type="entry name" value="QueT"/>
</dbReference>
<keyword evidence="1" id="KW-0812">Transmembrane</keyword>
<name>A0A9D1GS14_9FIRM</name>
<comment type="caution">
    <text evidence="2">The sequence shown here is derived from an EMBL/GenBank/DDBJ whole genome shotgun (WGS) entry which is preliminary data.</text>
</comment>
<accession>A0A9D1GS14</accession>
<feature type="transmembrane region" description="Helical" evidence="1">
    <location>
        <begin position="54"/>
        <end position="87"/>
    </location>
</feature>
<dbReference type="PANTHER" id="PTHR40044">
    <property type="entry name" value="INTEGRAL MEMBRANE PROTEIN-RELATED"/>
    <property type="match status" value="1"/>
</dbReference>
<dbReference type="PANTHER" id="PTHR40044:SF1">
    <property type="entry name" value="INTEGRAL MEMBRANE PROTEIN"/>
    <property type="match status" value="1"/>
</dbReference>
<organism evidence="2 3">
    <name type="scientific">Candidatus Faeciplasma pullistercoris</name>
    <dbReference type="NCBI Taxonomy" id="2840800"/>
    <lineage>
        <taxon>Bacteria</taxon>
        <taxon>Bacillati</taxon>
        <taxon>Bacillota</taxon>
        <taxon>Clostridia</taxon>
        <taxon>Eubacteriales</taxon>
        <taxon>Oscillospiraceae</taxon>
        <taxon>Oscillospiraceae incertae sedis</taxon>
        <taxon>Candidatus Faeciplasma</taxon>
    </lineage>
</organism>
<proteinExistence type="predicted"/>
<dbReference type="EMBL" id="DVLL01000006">
    <property type="protein sequence ID" value="HIT58366.1"/>
    <property type="molecule type" value="Genomic_DNA"/>
</dbReference>
<sequence length="158" mass="17620">MKNLSATRIVKLAAVAAIYVVLTLALGFMSYANIQYRIAEALMLLCFYKKDYGISLILGCFIANLFSPMALDMVFGTAATVLAVLLIYISPNIYIASLAPVVTNAFIVGFELYYFLDLPFWLSCFQVAFGEFVCVSVLGVILFKLFEKNKRFMELLVS</sequence>
<gene>
    <name evidence="2" type="ORF">IAC39_01385</name>
</gene>
<reference evidence="2" key="1">
    <citation type="submission" date="2020-10" db="EMBL/GenBank/DDBJ databases">
        <authorList>
            <person name="Gilroy R."/>
        </authorList>
    </citation>
    <scope>NUCLEOTIDE SEQUENCE</scope>
    <source>
        <strain evidence="2">CHK33-4379</strain>
    </source>
</reference>
<dbReference type="PIRSF" id="PIRSF031501">
    <property type="entry name" value="QueT"/>
    <property type="match status" value="1"/>
</dbReference>
<protein>
    <submittedName>
        <fullName evidence="2">QueT transporter family protein</fullName>
    </submittedName>
</protein>
<dbReference type="Proteomes" id="UP000824136">
    <property type="component" value="Unassembled WGS sequence"/>
</dbReference>
<keyword evidence="1" id="KW-1133">Transmembrane helix</keyword>
<dbReference type="AlphaFoldDB" id="A0A9D1GS14"/>
<evidence type="ECO:0000313" key="2">
    <source>
        <dbReference type="EMBL" id="HIT58366.1"/>
    </source>
</evidence>
<evidence type="ECO:0000313" key="3">
    <source>
        <dbReference type="Proteomes" id="UP000824136"/>
    </source>
</evidence>
<feature type="transmembrane region" description="Helical" evidence="1">
    <location>
        <begin position="12"/>
        <end position="34"/>
    </location>
</feature>
<feature type="transmembrane region" description="Helical" evidence="1">
    <location>
        <begin position="120"/>
        <end position="143"/>
    </location>
</feature>
<keyword evidence="1" id="KW-0472">Membrane</keyword>
<feature type="transmembrane region" description="Helical" evidence="1">
    <location>
        <begin position="94"/>
        <end position="114"/>
    </location>
</feature>